<keyword evidence="2" id="KW-1185">Reference proteome</keyword>
<sequence length="37" mass="4435">MLFKVFHDTAMKCFQDVWKCAFLSSNNRLFFKGITIF</sequence>
<dbReference type="AlphaFoldDB" id="A0AAD9N6F6"/>
<proteinExistence type="predicted"/>
<evidence type="ECO:0000313" key="2">
    <source>
        <dbReference type="Proteomes" id="UP001209878"/>
    </source>
</evidence>
<gene>
    <name evidence="1" type="ORF">NP493_2029g00001</name>
</gene>
<protein>
    <submittedName>
        <fullName evidence="1">Uncharacterized protein</fullName>
    </submittedName>
</protein>
<organism evidence="1 2">
    <name type="scientific">Ridgeia piscesae</name>
    <name type="common">Tubeworm</name>
    <dbReference type="NCBI Taxonomy" id="27915"/>
    <lineage>
        <taxon>Eukaryota</taxon>
        <taxon>Metazoa</taxon>
        <taxon>Spiralia</taxon>
        <taxon>Lophotrochozoa</taxon>
        <taxon>Annelida</taxon>
        <taxon>Polychaeta</taxon>
        <taxon>Sedentaria</taxon>
        <taxon>Canalipalpata</taxon>
        <taxon>Sabellida</taxon>
        <taxon>Siboglinidae</taxon>
        <taxon>Ridgeia</taxon>
    </lineage>
</organism>
<comment type="caution">
    <text evidence="1">The sequence shown here is derived from an EMBL/GenBank/DDBJ whole genome shotgun (WGS) entry which is preliminary data.</text>
</comment>
<evidence type="ECO:0000313" key="1">
    <source>
        <dbReference type="EMBL" id="KAK2155904.1"/>
    </source>
</evidence>
<name>A0AAD9N6F6_RIDPI</name>
<dbReference type="Proteomes" id="UP001209878">
    <property type="component" value="Unassembled WGS sequence"/>
</dbReference>
<accession>A0AAD9N6F6</accession>
<reference evidence="1" key="1">
    <citation type="journal article" date="2023" name="Mol. Biol. Evol.">
        <title>Third-Generation Sequencing Reveals the Adaptive Role of the Epigenome in Three Deep-Sea Polychaetes.</title>
        <authorList>
            <person name="Perez M."/>
            <person name="Aroh O."/>
            <person name="Sun Y."/>
            <person name="Lan Y."/>
            <person name="Juniper S.K."/>
            <person name="Young C.R."/>
            <person name="Angers B."/>
            <person name="Qian P.Y."/>
        </authorList>
    </citation>
    <scope>NUCLEOTIDE SEQUENCE</scope>
    <source>
        <strain evidence="1">R07B-5</strain>
    </source>
</reference>
<dbReference type="EMBL" id="JAODUO010002026">
    <property type="protein sequence ID" value="KAK2155904.1"/>
    <property type="molecule type" value="Genomic_DNA"/>
</dbReference>